<organism evidence="3 4">
    <name type="scientific">Meripilus lineatus</name>
    <dbReference type="NCBI Taxonomy" id="2056292"/>
    <lineage>
        <taxon>Eukaryota</taxon>
        <taxon>Fungi</taxon>
        <taxon>Dikarya</taxon>
        <taxon>Basidiomycota</taxon>
        <taxon>Agaricomycotina</taxon>
        <taxon>Agaricomycetes</taxon>
        <taxon>Polyporales</taxon>
        <taxon>Meripilaceae</taxon>
        <taxon>Meripilus</taxon>
    </lineage>
</organism>
<dbReference type="CDD" id="cd15457">
    <property type="entry name" value="NADAR"/>
    <property type="match status" value="1"/>
</dbReference>
<name>A0AAD5YIA1_9APHY</name>
<evidence type="ECO:0000313" key="4">
    <source>
        <dbReference type="Proteomes" id="UP001212997"/>
    </source>
</evidence>
<evidence type="ECO:0000313" key="3">
    <source>
        <dbReference type="EMBL" id="KAJ3483585.1"/>
    </source>
</evidence>
<dbReference type="AlphaFoldDB" id="A0AAD5YIA1"/>
<dbReference type="InterPro" id="IPR037238">
    <property type="entry name" value="YbiA-like_sf"/>
</dbReference>
<dbReference type="Proteomes" id="UP001212997">
    <property type="component" value="Unassembled WGS sequence"/>
</dbReference>
<dbReference type="NCBIfam" id="TIGR02464">
    <property type="entry name" value="ribofla_fusion"/>
    <property type="match status" value="1"/>
</dbReference>
<dbReference type="Gene3D" id="1.10.357.40">
    <property type="entry name" value="YbiA-like"/>
    <property type="match status" value="1"/>
</dbReference>
<proteinExistence type="predicted"/>
<dbReference type="SUPFAM" id="SSF143990">
    <property type="entry name" value="YbiA-like"/>
    <property type="match status" value="1"/>
</dbReference>
<feature type="compositionally biased region" description="Polar residues" evidence="1">
    <location>
        <begin position="1"/>
        <end position="10"/>
    </location>
</feature>
<reference evidence="3" key="1">
    <citation type="submission" date="2022-07" db="EMBL/GenBank/DDBJ databases">
        <title>Genome Sequence of Physisporinus lineatus.</title>
        <authorList>
            <person name="Buettner E."/>
        </authorList>
    </citation>
    <scope>NUCLEOTIDE SEQUENCE</scope>
    <source>
        <strain evidence="3">VT162</strain>
    </source>
</reference>
<feature type="region of interest" description="Disordered" evidence="1">
    <location>
        <begin position="1"/>
        <end position="35"/>
    </location>
</feature>
<gene>
    <name evidence="3" type="ORF">NLI96_g6216</name>
</gene>
<dbReference type="EMBL" id="JANAWD010000222">
    <property type="protein sequence ID" value="KAJ3483585.1"/>
    <property type="molecule type" value="Genomic_DNA"/>
</dbReference>
<accession>A0AAD5YIA1</accession>
<dbReference type="InterPro" id="IPR012816">
    <property type="entry name" value="NADAR"/>
</dbReference>
<evidence type="ECO:0000256" key="1">
    <source>
        <dbReference type="SAM" id="MobiDB-lite"/>
    </source>
</evidence>
<comment type="caution">
    <text evidence="3">The sequence shown here is derived from an EMBL/GenBank/DDBJ whole genome shotgun (WGS) entry which is preliminary data.</text>
</comment>
<evidence type="ECO:0000259" key="2">
    <source>
        <dbReference type="Pfam" id="PF08719"/>
    </source>
</evidence>
<dbReference type="Pfam" id="PF08719">
    <property type="entry name" value="NADAR"/>
    <property type="match status" value="1"/>
</dbReference>
<protein>
    <recommendedName>
        <fullName evidence="2">NADAR domain-containing protein</fullName>
    </recommendedName>
</protein>
<keyword evidence="4" id="KW-1185">Reference proteome</keyword>
<feature type="domain" description="NADAR" evidence="2">
    <location>
        <begin position="105"/>
        <end position="262"/>
    </location>
</feature>
<sequence>MSNSTTPQRSGRSRVYSTLHADRTSFQSTSGGHRISLVPSEPFQTFTPAQDDLPPRPRQLLHKKNASLVVPTSPRGSILLSPSSPGSRLSLFQPLIVKPPRKILFYHRRDPHYGFTNFSSHPVKHKNKTYPTSEHLFQSFKFQDHRPLLAEHIRTCSEFPSMAFSEARRFQPEVRKDWKDVNIEKASDFITIRQVSYSSLQMDETLWLKFTQHQDLKEELLATGSAELVEDSDKDAFWGIGADGKGRNELGKALERLRAKLREPC</sequence>